<protein>
    <submittedName>
        <fullName evidence="2">IS3 family transposase</fullName>
    </submittedName>
</protein>
<dbReference type="InterPro" id="IPR025948">
    <property type="entry name" value="HTH-like_dom"/>
</dbReference>
<dbReference type="SUPFAM" id="SSF53098">
    <property type="entry name" value="Ribonuclease H-like"/>
    <property type="match status" value="1"/>
</dbReference>
<proteinExistence type="predicted"/>
<dbReference type="PANTHER" id="PTHR47515">
    <property type="entry name" value="LOW CALCIUM RESPONSE LOCUS PROTEIN T"/>
    <property type="match status" value="1"/>
</dbReference>
<dbReference type="GO" id="GO:0015074">
    <property type="term" value="P:DNA integration"/>
    <property type="evidence" value="ECO:0007669"/>
    <property type="project" value="InterPro"/>
</dbReference>
<sequence>MKRSRFTEEQIIGILKEQEAGAKTVDVCRKHGISDATFYKYKAKYGGMDVSDARKLKALEDENAKLKKLLAEAMLDNAILKDVAGKKMVTPDVKRNAVAHVCAQHGVSQRRACEVLSVDRSSMRYRSLRPDDASIREAMKKVASERRRFGYRRIHVMLDRQGIVMNLKKLRRLYREEKLTVRKRGGRKRALGTRRPLALPSRPNERWSLDFVSDAFTDGRRFRVLAVVDDFTRECLCLVADTSLSGARIARELDTLIVRRGKPKTIVSDNGTEMTSMAILKWCQETKVEWHYIAPGKPMQNGFVESFNGSFRDECLNETLFSSLNQARAAITAWKEDYNRNRPHSSLGNITPREFAMKMAMEKQAA</sequence>
<gene>
    <name evidence="2" type="ORF">ENP70_11565</name>
</gene>
<dbReference type="PROSITE" id="PS50994">
    <property type="entry name" value="INTEGRASE"/>
    <property type="match status" value="1"/>
</dbReference>
<dbReference type="Pfam" id="PF13683">
    <property type="entry name" value="rve_3"/>
    <property type="match status" value="1"/>
</dbReference>
<name>A0A7C1T951_9HYPH</name>
<dbReference type="EMBL" id="DSKI01000591">
    <property type="protein sequence ID" value="HEB44304.1"/>
    <property type="molecule type" value="Genomic_DNA"/>
</dbReference>
<dbReference type="InterPro" id="IPR012337">
    <property type="entry name" value="RNaseH-like_sf"/>
</dbReference>
<evidence type="ECO:0000313" key="2">
    <source>
        <dbReference type="EMBL" id="HEB44304.1"/>
    </source>
</evidence>
<organism evidence="2">
    <name type="scientific">Agrobacterium albertimagni</name>
    <dbReference type="NCBI Taxonomy" id="147266"/>
    <lineage>
        <taxon>Bacteria</taxon>
        <taxon>Pseudomonadati</taxon>
        <taxon>Pseudomonadota</taxon>
        <taxon>Alphaproteobacteria</taxon>
        <taxon>Hyphomicrobiales</taxon>
        <taxon>Rhizobiaceae</taxon>
        <taxon>Rhizobium/Agrobacterium group</taxon>
        <taxon>Agrobacterium</taxon>
    </lineage>
</organism>
<dbReference type="AlphaFoldDB" id="A0A7C1T951"/>
<dbReference type="InterPro" id="IPR002514">
    <property type="entry name" value="Transposase_8"/>
</dbReference>
<dbReference type="SUPFAM" id="SSF46689">
    <property type="entry name" value="Homeodomain-like"/>
    <property type="match status" value="1"/>
</dbReference>
<comment type="caution">
    <text evidence="2">The sequence shown here is derived from an EMBL/GenBank/DDBJ whole genome shotgun (WGS) entry which is preliminary data.</text>
</comment>
<dbReference type="Pfam" id="PF13276">
    <property type="entry name" value="HTH_21"/>
    <property type="match status" value="1"/>
</dbReference>
<dbReference type="InterPro" id="IPR009057">
    <property type="entry name" value="Homeodomain-like_sf"/>
</dbReference>
<dbReference type="InterPro" id="IPR048020">
    <property type="entry name" value="Transpos_IS3"/>
</dbReference>
<reference evidence="2" key="1">
    <citation type="journal article" date="2020" name="mSystems">
        <title>Genome- and Community-Level Interaction Insights into Carbon Utilization and Element Cycling Functions of Hydrothermarchaeota in Hydrothermal Sediment.</title>
        <authorList>
            <person name="Zhou Z."/>
            <person name="Liu Y."/>
            <person name="Xu W."/>
            <person name="Pan J."/>
            <person name="Luo Z.H."/>
            <person name="Li M."/>
        </authorList>
    </citation>
    <scope>NUCLEOTIDE SEQUENCE [LARGE SCALE GENOMIC DNA]</scope>
    <source>
        <strain evidence="2">SpSt-243</strain>
    </source>
</reference>
<dbReference type="PANTHER" id="PTHR47515:SF1">
    <property type="entry name" value="BLR2054 PROTEIN"/>
    <property type="match status" value="1"/>
</dbReference>
<feature type="domain" description="Integrase catalytic" evidence="1">
    <location>
        <begin position="199"/>
        <end position="360"/>
    </location>
</feature>
<accession>A0A7C1T951</accession>
<dbReference type="GO" id="GO:0006313">
    <property type="term" value="P:DNA transposition"/>
    <property type="evidence" value="ECO:0007669"/>
    <property type="project" value="InterPro"/>
</dbReference>
<dbReference type="NCBIfam" id="NF033516">
    <property type="entry name" value="transpos_IS3"/>
    <property type="match status" value="1"/>
</dbReference>
<dbReference type="InterPro" id="IPR036397">
    <property type="entry name" value="RNaseH_sf"/>
</dbReference>
<dbReference type="InterPro" id="IPR001584">
    <property type="entry name" value="Integrase_cat-core"/>
</dbReference>
<dbReference type="Gene3D" id="3.30.420.10">
    <property type="entry name" value="Ribonuclease H-like superfamily/Ribonuclease H"/>
    <property type="match status" value="1"/>
</dbReference>
<dbReference type="GO" id="GO:0004803">
    <property type="term" value="F:transposase activity"/>
    <property type="evidence" value="ECO:0007669"/>
    <property type="project" value="InterPro"/>
</dbReference>
<evidence type="ECO:0000259" key="1">
    <source>
        <dbReference type="PROSITE" id="PS50994"/>
    </source>
</evidence>
<dbReference type="GO" id="GO:0003677">
    <property type="term" value="F:DNA binding"/>
    <property type="evidence" value="ECO:0007669"/>
    <property type="project" value="InterPro"/>
</dbReference>
<dbReference type="Pfam" id="PF01527">
    <property type="entry name" value="HTH_Tnp_1"/>
    <property type="match status" value="1"/>
</dbReference>